<organism evidence="4">
    <name type="scientific">Eutreptiella gymnastica</name>
    <dbReference type="NCBI Taxonomy" id="73025"/>
    <lineage>
        <taxon>Eukaryota</taxon>
        <taxon>Discoba</taxon>
        <taxon>Euglenozoa</taxon>
        <taxon>Euglenida</taxon>
        <taxon>Spirocuta</taxon>
        <taxon>Euglenophyceae</taxon>
        <taxon>Eutreptiales</taxon>
        <taxon>Eutreptiaceae</taxon>
        <taxon>Eutreptiella</taxon>
    </lineage>
</organism>
<dbReference type="InterPro" id="IPR000566">
    <property type="entry name" value="Lipocln_cytosolic_FA-bd_dom"/>
</dbReference>
<dbReference type="Gene3D" id="2.40.128.20">
    <property type="match status" value="1"/>
</dbReference>
<dbReference type="GO" id="GO:0006950">
    <property type="term" value="P:response to stress"/>
    <property type="evidence" value="ECO:0007669"/>
    <property type="project" value="UniProtKB-ARBA"/>
</dbReference>
<name>A0A7S4GB07_9EUGL</name>
<dbReference type="PIRSF" id="PIRSF036893">
    <property type="entry name" value="Lipocalin_ApoD"/>
    <property type="match status" value="1"/>
</dbReference>
<evidence type="ECO:0000259" key="3">
    <source>
        <dbReference type="Pfam" id="PF08212"/>
    </source>
</evidence>
<dbReference type="PANTHER" id="PTHR10612">
    <property type="entry name" value="APOLIPOPROTEIN D"/>
    <property type="match status" value="1"/>
</dbReference>
<proteinExistence type="inferred from homology"/>
<dbReference type="InterPro" id="IPR022271">
    <property type="entry name" value="Lipocalin_ApoD"/>
</dbReference>
<dbReference type="EMBL" id="HBJA01122676">
    <property type="protein sequence ID" value="CAE0830979.1"/>
    <property type="molecule type" value="Transcribed_RNA"/>
</dbReference>
<dbReference type="InterPro" id="IPR012674">
    <property type="entry name" value="Calycin"/>
</dbReference>
<comment type="similarity">
    <text evidence="1 2">Belongs to the calycin superfamily. Lipocalin family.</text>
</comment>
<dbReference type="CDD" id="cd19438">
    <property type="entry name" value="lipocalin_Blc-like"/>
    <property type="match status" value="1"/>
</dbReference>
<sequence length="173" mass="19184">MGFCCSCLKPELKGVDKVQVPQMLGSWYVVGVIPTPFEKGACNPTEVYTWNHDTDCIDVDFHFNDRTLDGPVKSVPQKLYTGGYPDASGKWLASPIWPLKLDYTIMAVSSTYDWVVVGHRSRSFFWIMARQPVLDQAIIQNAMELGKAAGFDMTKIEFPEHSVAPAAPPAKGV</sequence>
<protein>
    <recommendedName>
        <fullName evidence="3">Lipocalin/cytosolic fatty-acid binding domain-containing protein</fullName>
    </recommendedName>
</protein>
<gene>
    <name evidence="4" type="ORF">EGYM00163_LOCUS42261</name>
</gene>
<evidence type="ECO:0000256" key="2">
    <source>
        <dbReference type="PIRNR" id="PIRNR036893"/>
    </source>
</evidence>
<evidence type="ECO:0000313" key="4">
    <source>
        <dbReference type="EMBL" id="CAE0830979.1"/>
    </source>
</evidence>
<dbReference type="SUPFAM" id="SSF50814">
    <property type="entry name" value="Lipocalins"/>
    <property type="match status" value="1"/>
</dbReference>
<dbReference type="PANTHER" id="PTHR10612:SF34">
    <property type="entry name" value="APOLIPOPROTEIN D"/>
    <property type="match status" value="1"/>
</dbReference>
<dbReference type="Pfam" id="PF08212">
    <property type="entry name" value="Lipocalin_2"/>
    <property type="match status" value="1"/>
</dbReference>
<dbReference type="AlphaFoldDB" id="A0A7S4GB07"/>
<evidence type="ECO:0000256" key="1">
    <source>
        <dbReference type="ARBA" id="ARBA00006889"/>
    </source>
</evidence>
<dbReference type="InterPro" id="IPR047202">
    <property type="entry name" value="Lipocalin_Blc-like_dom"/>
</dbReference>
<reference evidence="4" key="1">
    <citation type="submission" date="2021-01" db="EMBL/GenBank/DDBJ databases">
        <authorList>
            <person name="Corre E."/>
            <person name="Pelletier E."/>
            <person name="Niang G."/>
            <person name="Scheremetjew M."/>
            <person name="Finn R."/>
            <person name="Kale V."/>
            <person name="Holt S."/>
            <person name="Cochrane G."/>
            <person name="Meng A."/>
            <person name="Brown T."/>
            <person name="Cohen L."/>
        </authorList>
    </citation>
    <scope>NUCLEOTIDE SEQUENCE</scope>
    <source>
        <strain evidence="4">CCMP1594</strain>
    </source>
</reference>
<accession>A0A7S4GB07</accession>
<feature type="domain" description="Lipocalin/cytosolic fatty-acid binding" evidence="3">
    <location>
        <begin position="18"/>
        <end position="160"/>
    </location>
</feature>